<dbReference type="EC" id="2.7.1.24" evidence="3 4"/>
<dbReference type="EMBL" id="JBGQPK010000001">
    <property type="protein sequence ID" value="MFL2028055.1"/>
    <property type="molecule type" value="Genomic_DNA"/>
</dbReference>
<sequence length="200" mass="22047">MTLVLGLTGGIASGKSTVSRWFGDYGYPIIDADVIARQVVAPGTSGLRQLTALFTPAILTADGALDRKKLGAIVFADRRQLAQLTAITGPLIRQEMTRQLVELKRSAPGLIVLDVPLLFEAHYQQIADLTMVVYVDAPTELQRLMQRDQLNETAAKQRMASQWPLVAKRQLADIVIDNTQSLAATKQQVVKFLTQYDLQK</sequence>
<keyword evidence="6" id="KW-1185">Reference proteome</keyword>
<dbReference type="RefSeq" id="WP_407136636.1">
    <property type="nucleotide sequence ID" value="NZ_JBGQPK010000001.1"/>
</dbReference>
<evidence type="ECO:0000256" key="1">
    <source>
        <dbReference type="ARBA" id="ARBA00022741"/>
    </source>
</evidence>
<reference evidence="5 6" key="1">
    <citation type="submission" date="2024-08" db="EMBL/GenBank/DDBJ databases">
        <authorList>
            <person name="Arias E."/>
        </authorList>
    </citation>
    <scope>NUCLEOTIDE SEQUENCE [LARGE SCALE GENOMIC DNA]</scope>
    <source>
        <strain evidence="5 6">FAM 25317</strain>
    </source>
</reference>
<proteinExistence type="inferred from homology"/>
<evidence type="ECO:0000256" key="4">
    <source>
        <dbReference type="NCBIfam" id="TIGR00152"/>
    </source>
</evidence>
<dbReference type="NCBIfam" id="TIGR00152">
    <property type="entry name" value="dephospho-CoA kinase"/>
    <property type="match status" value="1"/>
</dbReference>
<dbReference type="Pfam" id="PF01121">
    <property type="entry name" value="CoaE"/>
    <property type="match status" value="1"/>
</dbReference>
<name>A0ABW8UB65_9LACO</name>
<dbReference type="PANTHER" id="PTHR10695">
    <property type="entry name" value="DEPHOSPHO-COA KINASE-RELATED"/>
    <property type="match status" value="1"/>
</dbReference>
<dbReference type="PROSITE" id="PS51219">
    <property type="entry name" value="DPCK"/>
    <property type="match status" value="1"/>
</dbReference>
<evidence type="ECO:0000313" key="5">
    <source>
        <dbReference type="EMBL" id="MFL2028055.1"/>
    </source>
</evidence>
<comment type="similarity">
    <text evidence="3">Belongs to the CoaE family.</text>
</comment>
<dbReference type="PANTHER" id="PTHR10695:SF46">
    <property type="entry name" value="BIFUNCTIONAL COENZYME A SYNTHASE-RELATED"/>
    <property type="match status" value="1"/>
</dbReference>
<keyword evidence="1 3" id="KW-0547">Nucleotide-binding</keyword>
<dbReference type="InterPro" id="IPR027417">
    <property type="entry name" value="P-loop_NTPase"/>
</dbReference>
<keyword evidence="3" id="KW-0173">Coenzyme A biosynthesis</keyword>
<protein>
    <recommendedName>
        <fullName evidence="3 4">Dephospho-CoA kinase</fullName>
        <ecNumber evidence="3 4">2.7.1.24</ecNumber>
    </recommendedName>
    <alternativeName>
        <fullName evidence="3">Dephosphocoenzyme A kinase</fullName>
    </alternativeName>
</protein>
<dbReference type="Gene3D" id="3.40.50.300">
    <property type="entry name" value="P-loop containing nucleotide triphosphate hydrolases"/>
    <property type="match status" value="1"/>
</dbReference>
<evidence type="ECO:0000256" key="2">
    <source>
        <dbReference type="ARBA" id="ARBA00022840"/>
    </source>
</evidence>
<dbReference type="InterPro" id="IPR001977">
    <property type="entry name" value="Depp_CoAkinase"/>
</dbReference>
<evidence type="ECO:0000256" key="3">
    <source>
        <dbReference type="HAMAP-Rule" id="MF_00376"/>
    </source>
</evidence>
<keyword evidence="3" id="KW-0963">Cytoplasm</keyword>
<comment type="pathway">
    <text evidence="3">Cofactor biosynthesis; coenzyme A biosynthesis; CoA from (R)-pantothenate: step 5/5.</text>
</comment>
<evidence type="ECO:0000313" key="6">
    <source>
        <dbReference type="Proteomes" id="UP001625389"/>
    </source>
</evidence>
<keyword evidence="2 3" id="KW-0067">ATP-binding</keyword>
<dbReference type="SUPFAM" id="SSF52540">
    <property type="entry name" value="P-loop containing nucleoside triphosphate hydrolases"/>
    <property type="match status" value="1"/>
</dbReference>
<keyword evidence="3 5" id="KW-0808">Transferase</keyword>
<comment type="caution">
    <text evidence="5">The sequence shown here is derived from an EMBL/GenBank/DDBJ whole genome shotgun (WGS) entry which is preliminary data.</text>
</comment>
<gene>
    <name evidence="3 5" type="primary">coaE</name>
    <name evidence="5" type="ORF">ACEN34_00270</name>
</gene>
<comment type="catalytic activity">
    <reaction evidence="3">
        <text>3'-dephospho-CoA + ATP = ADP + CoA + H(+)</text>
        <dbReference type="Rhea" id="RHEA:18245"/>
        <dbReference type="ChEBI" id="CHEBI:15378"/>
        <dbReference type="ChEBI" id="CHEBI:30616"/>
        <dbReference type="ChEBI" id="CHEBI:57287"/>
        <dbReference type="ChEBI" id="CHEBI:57328"/>
        <dbReference type="ChEBI" id="CHEBI:456216"/>
        <dbReference type="EC" id="2.7.1.24"/>
    </reaction>
</comment>
<dbReference type="HAMAP" id="MF_00376">
    <property type="entry name" value="Dephospho_CoA_kinase"/>
    <property type="match status" value="1"/>
</dbReference>
<comment type="function">
    <text evidence="3">Catalyzes the phosphorylation of the 3'-hydroxyl group of dephosphocoenzyme A to form coenzyme A.</text>
</comment>
<dbReference type="GO" id="GO:0004140">
    <property type="term" value="F:dephospho-CoA kinase activity"/>
    <property type="evidence" value="ECO:0007669"/>
    <property type="project" value="UniProtKB-EC"/>
</dbReference>
<accession>A0ABW8UB65</accession>
<dbReference type="Proteomes" id="UP001625389">
    <property type="component" value="Unassembled WGS sequence"/>
</dbReference>
<comment type="subcellular location">
    <subcellularLocation>
        <location evidence="3">Cytoplasm</location>
    </subcellularLocation>
</comment>
<organism evidence="5 6">
    <name type="scientific">Loigolactobacillus zhaoyuanensis</name>
    <dbReference type="NCBI Taxonomy" id="2486017"/>
    <lineage>
        <taxon>Bacteria</taxon>
        <taxon>Bacillati</taxon>
        <taxon>Bacillota</taxon>
        <taxon>Bacilli</taxon>
        <taxon>Lactobacillales</taxon>
        <taxon>Lactobacillaceae</taxon>
        <taxon>Loigolactobacillus</taxon>
    </lineage>
</organism>
<dbReference type="CDD" id="cd02022">
    <property type="entry name" value="DPCK"/>
    <property type="match status" value="1"/>
</dbReference>
<keyword evidence="3 5" id="KW-0418">Kinase</keyword>
<feature type="binding site" evidence="3">
    <location>
        <begin position="12"/>
        <end position="17"/>
    </location>
    <ligand>
        <name>ATP</name>
        <dbReference type="ChEBI" id="CHEBI:30616"/>
    </ligand>
</feature>